<evidence type="ECO:0000313" key="2">
    <source>
        <dbReference type="EMBL" id="KAH9836694.1"/>
    </source>
</evidence>
<dbReference type="EMBL" id="JADCUA010000010">
    <property type="protein sequence ID" value="KAH9836694.1"/>
    <property type="molecule type" value="Genomic_DNA"/>
</dbReference>
<name>A0ABQ8KFY5_9APHY</name>
<sequence>MVSYESSTVVFEYPGASRPGLKLVANRYVAKGADAPAGLTLLFTHCTGSHKESWEVVIAELLQLKDAAFNTPVVREAWSVDWQSHGEAATVNEGILKDDTEGLSVTEYAVGLQALVCSEHLSGHQLVAIGHSAGVTAILLSTLSLPTAKVPYRAIVFMEPSLVTRAAFNAHGATRKAALEMMHKAMEARRHTWSTRDEALAYFRKRLPWKFWHPRILELLATHGLREVHTQENGKDVSKVTLACSTLQEKKAYADNEPHFTAAERIVTLDPAVEVHCILGERSDVVPKYCHDSILELRKIASIQHVPKAGHFALQENPDGLAACIANALQGLASVRSRL</sequence>
<dbReference type="RefSeq" id="XP_047778932.1">
    <property type="nucleotide sequence ID" value="XM_047928297.1"/>
</dbReference>
<gene>
    <name evidence="2" type="ORF">C8Q71DRAFT_867658</name>
</gene>
<dbReference type="Proteomes" id="UP000814176">
    <property type="component" value="Unassembled WGS sequence"/>
</dbReference>
<dbReference type="SUPFAM" id="SSF53474">
    <property type="entry name" value="alpha/beta-Hydrolases"/>
    <property type="match status" value="1"/>
</dbReference>
<dbReference type="InterPro" id="IPR000073">
    <property type="entry name" value="AB_hydrolase_1"/>
</dbReference>
<dbReference type="GeneID" id="72009029"/>
<dbReference type="InterPro" id="IPR029058">
    <property type="entry name" value="AB_hydrolase_fold"/>
</dbReference>
<comment type="caution">
    <text evidence="2">The sequence shown here is derived from an EMBL/GenBank/DDBJ whole genome shotgun (WGS) entry which is preliminary data.</text>
</comment>
<reference evidence="2 3" key="1">
    <citation type="journal article" date="2021" name="Environ. Microbiol.">
        <title>Gene family expansions and transcriptome signatures uncover fungal adaptations to wood decay.</title>
        <authorList>
            <person name="Hage H."/>
            <person name="Miyauchi S."/>
            <person name="Viragh M."/>
            <person name="Drula E."/>
            <person name="Min B."/>
            <person name="Chaduli D."/>
            <person name="Navarro D."/>
            <person name="Favel A."/>
            <person name="Norest M."/>
            <person name="Lesage-Meessen L."/>
            <person name="Balint B."/>
            <person name="Merenyi Z."/>
            <person name="de Eugenio L."/>
            <person name="Morin E."/>
            <person name="Martinez A.T."/>
            <person name="Baldrian P."/>
            <person name="Stursova M."/>
            <person name="Martinez M.J."/>
            <person name="Novotny C."/>
            <person name="Magnuson J.K."/>
            <person name="Spatafora J.W."/>
            <person name="Maurice S."/>
            <person name="Pangilinan J."/>
            <person name="Andreopoulos W."/>
            <person name="LaButti K."/>
            <person name="Hundley H."/>
            <person name="Na H."/>
            <person name="Kuo A."/>
            <person name="Barry K."/>
            <person name="Lipzen A."/>
            <person name="Henrissat B."/>
            <person name="Riley R."/>
            <person name="Ahrendt S."/>
            <person name="Nagy L.G."/>
            <person name="Grigoriev I.V."/>
            <person name="Martin F."/>
            <person name="Rosso M.N."/>
        </authorList>
    </citation>
    <scope>NUCLEOTIDE SEQUENCE [LARGE SCALE GENOMIC DNA]</scope>
    <source>
        <strain evidence="2 3">CIRM-BRFM 1785</strain>
    </source>
</reference>
<keyword evidence="3" id="KW-1185">Reference proteome</keyword>
<evidence type="ECO:0000313" key="3">
    <source>
        <dbReference type="Proteomes" id="UP000814176"/>
    </source>
</evidence>
<organism evidence="2 3">
    <name type="scientific">Rhodofomes roseus</name>
    <dbReference type="NCBI Taxonomy" id="34475"/>
    <lineage>
        <taxon>Eukaryota</taxon>
        <taxon>Fungi</taxon>
        <taxon>Dikarya</taxon>
        <taxon>Basidiomycota</taxon>
        <taxon>Agaricomycotina</taxon>
        <taxon>Agaricomycetes</taxon>
        <taxon>Polyporales</taxon>
        <taxon>Rhodofomes</taxon>
    </lineage>
</organism>
<feature type="domain" description="AB hydrolase-1" evidence="1">
    <location>
        <begin position="41"/>
        <end position="323"/>
    </location>
</feature>
<dbReference type="Pfam" id="PF12697">
    <property type="entry name" value="Abhydrolase_6"/>
    <property type="match status" value="1"/>
</dbReference>
<proteinExistence type="predicted"/>
<evidence type="ECO:0000259" key="1">
    <source>
        <dbReference type="Pfam" id="PF12697"/>
    </source>
</evidence>
<accession>A0ABQ8KFY5</accession>
<protein>
    <submittedName>
        <fullName evidence="2">Alpha/beta-hydrolase</fullName>
    </submittedName>
</protein>
<dbReference type="Gene3D" id="3.40.50.1820">
    <property type="entry name" value="alpha/beta hydrolase"/>
    <property type="match status" value="1"/>
</dbReference>